<feature type="region of interest" description="Disordered" evidence="1">
    <location>
        <begin position="106"/>
        <end position="138"/>
    </location>
</feature>
<keyword evidence="2" id="KW-1133">Transmembrane helix</keyword>
<gene>
    <name evidence="3" type="ORF">HUXLEY_215</name>
</gene>
<keyword evidence="2" id="KW-0472">Membrane</keyword>
<dbReference type="EMBL" id="KX397368">
    <property type="protein sequence ID" value="ANZ49297.1"/>
    <property type="molecule type" value="Genomic_DNA"/>
</dbReference>
<dbReference type="GeneID" id="29069337"/>
<reference evidence="4" key="1">
    <citation type="submission" date="2016-06" db="EMBL/GenBank/DDBJ databases">
        <authorList>
            <person name="Berg J.A."/>
            <person name="Grossarth S.E."/>
            <person name="Jarvis T.M."/>
            <person name="Merrill B.D."/>
            <person name="Breakwell D.P."/>
            <person name="Hope S."/>
            <person name="Grose J.H."/>
        </authorList>
    </citation>
    <scope>NUCLEOTIDE SEQUENCE [LARGE SCALE GENOMIC DNA]</scope>
</reference>
<sequence>MIAAIIKLLPFLQLLLEAFKPGDGEKVTRANKITALAIVLLLTYSLFVSYAYVDQFHKLVQIREHDQYVARQNDERGETIKTQADELRTLYSRIFECLSNRPYDGAKGAASVPPPAPVAVPQTPVHTETKTADNKREAAAKPVGVVDMSQFRQELLKNLNEE</sequence>
<evidence type="ECO:0000256" key="1">
    <source>
        <dbReference type="SAM" id="MobiDB-lite"/>
    </source>
</evidence>
<keyword evidence="2" id="KW-0812">Transmembrane</keyword>
<evidence type="ECO:0000313" key="3">
    <source>
        <dbReference type="EMBL" id="ANZ49297.1"/>
    </source>
</evidence>
<organism evidence="3 4">
    <name type="scientific">Erwinia phage vB_EamM_Huxley</name>
    <dbReference type="NCBI Taxonomy" id="1883373"/>
    <lineage>
        <taxon>Viruses</taxon>
        <taxon>Duplodnaviria</taxon>
        <taxon>Heunggongvirae</taxon>
        <taxon>Uroviricota</taxon>
        <taxon>Caudoviricetes</taxon>
        <taxon>Chimalliviridae</taxon>
        <taxon>Machinavirus</taxon>
        <taxon>Machinavirus machina</taxon>
    </lineage>
</organism>
<accession>A0A1B2IDD6</accession>
<name>A0A1B2IDD6_9CAUD</name>
<dbReference type="RefSeq" id="YP_009293183.1">
    <property type="nucleotide sequence ID" value="NC_031127.1"/>
</dbReference>
<feature type="compositionally biased region" description="Basic and acidic residues" evidence="1">
    <location>
        <begin position="127"/>
        <end position="138"/>
    </location>
</feature>
<dbReference type="OrthoDB" id="20384at10239"/>
<protein>
    <submittedName>
        <fullName evidence="3">Uncharacterized protein</fullName>
    </submittedName>
</protein>
<evidence type="ECO:0000256" key="2">
    <source>
        <dbReference type="SAM" id="Phobius"/>
    </source>
</evidence>
<dbReference type="KEGG" id="vg:29069337"/>
<dbReference type="Proteomes" id="UP000203302">
    <property type="component" value="Segment"/>
</dbReference>
<evidence type="ECO:0000313" key="4">
    <source>
        <dbReference type="Proteomes" id="UP000203302"/>
    </source>
</evidence>
<proteinExistence type="predicted"/>
<feature type="transmembrane region" description="Helical" evidence="2">
    <location>
        <begin position="34"/>
        <end position="53"/>
    </location>
</feature>